<sequence>MYTSHASLTALHSERSLQPGASDLWSASRLRLRPPNFACASHHGLPGTSCRSIRRRRTKLGLTKPVGRPLADIVTRDELKELIDNSNDDNAVARILQRRHSIPSLSPLTVRALRLKYGIHRRHVATEAQVREAVQSAIDELGPFTGRSYIAGHARAVFKHSIGTKRINKMAAELAPQDHRDRTIQPRGKMRTKPFRTFYFGDTLSIDQNEKLAMLVSFISPTVQLRIFSHVYGFGNCVAVEEHGLFHRVLCDNGTENHLVCFVQEHILRPFVPRSSPHSKVVNRVSSVHNVRIEYIWGDVNRRVSETVRWSLDYLRQIGVIDLDNPVHIYCVSTMTVQVVQAMLDNFVRAYNEHHVSRVGIPNKIHEEQDGTTRLPPRVLPTVTAALEQYEQVSGRPLTIEGDAGHDPLAGNAHASALRDAGLAHFRTADIVKDLQASMAGHLASDPVPSPLFCSLIRETIRLTEHLSPREQ</sequence>
<comment type="caution">
    <text evidence="2">The sequence shown here is derived from an EMBL/GenBank/DDBJ whole genome shotgun (WGS) entry which is preliminary data.</text>
</comment>
<dbReference type="EMBL" id="MCFL01000036">
    <property type="protein sequence ID" value="ORZ33391.1"/>
    <property type="molecule type" value="Genomic_DNA"/>
</dbReference>
<evidence type="ECO:0000313" key="3">
    <source>
        <dbReference type="Proteomes" id="UP000193411"/>
    </source>
</evidence>
<gene>
    <name evidence="2" type="ORF">BCR44DRAFT_27171</name>
</gene>
<accession>A0A1Y2HHN4</accession>
<dbReference type="OrthoDB" id="5952813at2759"/>
<dbReference type="AlphaFoldDB" id="A0A1Y2HHN4"/>
<organism evidence="2 3">
    <name type="scientific">Catenaria anguillulae PL171</name>
    <dbReference type="NCBI Taxonomy" id="765915"/>
    <lineage>
        <taxon>Eukaryota</taxon>
        <taxon>Fungi</taxon>
        <taxon>Fungi incertae sedis</taxon>
        <taxon>Blastocladiomycota</taxon>
        <taxon>Blastocladiomycetes</taxon>
        <taxon>Blastocladiales</taxon>
        <taxon>Catenariaceae</taxon>
        <taxon>Catenaria</taxon>
    </lineage>
</organism>
<evidence type="ECO:0000313" key="2">
    <source>
        <dbReference type="EMBL" id="ORZ33391.1"/>
    </source>
</evidence>
<dbReference type="InterPro" id="IPR058913">
    <property type="entry name" value="Integrase_dom_put"/>
</dbReference>
<proteinExistence type="predicted"/>
<dbReference type="Proteomes" id="UP000193411">
    <property type="component" value="Unassembled WGS sequence"/>
</dbReference>
<evidence type="ECO:0000259" key="1">
    <source>
        <dbReference type="Pfam" id="PF24764"/>
    </source>
</evidence>
<reference evidence="2 3" key="1">
    <citation type="submission" date="2016-07" db="EMBL/GenBank/DDBJ databases">
        <title>Pervasive Adenine N6-methylation of Active Genes in Fungi.</title>
        <authorList>
            <consortium name="DOE Joint Genome Institute"/>
            <person name="Mondo S.J."/>
            <person name="Dannebaum R.O."/>
            <person name="Kuo R.C."/>
            <person name="Labutti K."/>
            <person name="Haridas S."/>
            <person name="Kuo A."/>
            <person name="Salamov A."/>
            <person name="Ahrendt S.R."/>
            <person name="Lipzen A."/>
            <person name="Sullivan W."/>
            <person name="Andreopoulos W.B."/>
            <person name="Clum A."/>
            <person name="Lindquist E."/>
            <person name="Daum C."/>
            <person name="Ramamoorthy G.K."/>
            <person name="Gryganskyi A."/>
            <person name="Culley D."/>
            <person name="Magnuson J.K."/>
            <person name="James T.Y."/>
            <person name="O'Malley M.A."/>
            <person name="Stajich J.E."/>
            <person name="Spatafora J.W."/>
            <person name="Visel A."/>
            <person name="Grigoriev I.V."/>
        </authorList>
    </citation>
    <scope>NUCLEOTIDE SEQUENCE [LARGE SCALE GENOMIC DNA]</scope>
    <source>
        <strain evidence="2 3">PL171</strain>
    </source>
</reference>
<protein>
    <recommendedName>
        <fullName evidence="1">Integrase core domain-containing protein</fullName>
    </recommendedName>
</protein>
<feature type="domain" description="Integrase core" evidence="1">
    <location>
        <begin position="238"/>
        <end position="357"/>
    </location>
</feature>
<dbReference type="Pfam" id="PF24764">
    <property type="entry name" value="rva_4"/>
    <property type="match status" value="1"/>
</dbReference>
<keyword evidence="3" id="KW-1185">Reference proteome</keyword>
<name>A0A1Y2HHN4_9FUNG</name>
<dbReference type="PANTHER" id="PTHR46791">
    <property type="entry name" value="EXPRESSED PROTEIN"/>
    <property type="match status" value="1"/>
</dbReference>
<dbReference type="PANTHER" id="PTHR46791:SF5">
    <property type="entry name" value="CLR5 DOMAIN-CONTAINING PROTEIN-RELATED"/>
    <property type="match status" value="1"/>
</dbReference>